<gene>
    <name evidence="9" type="ORF">ACH5RR_039557</name>
</gene>
<evidence type="ECO:0000259" key="8">
    <source>
        <dbReference type="PROSITE" id="PS50863"/>
    </source>
</evidence>
<dbReference type="CDD" id="cd10017">
    <property type="entry name" value="B3_DNA"/>
    <property type="match status" value="2"/>
</dbReference>
<evidence type="ECO:0000256" key="1">
    <source>
        <dbReference type="ARBA" id="ARBA00004123"/>
    </source>
</evidence>
<dbReference type="GO" id="GO:0005634">
    <property type="term" value="C:nucleus"/>
    <property type="evidence" value="ECO:0007669"/>
    <property type="project" value="UniProtKB-SubCell"/>
</dbReference>
<protein>
    <recommendedName>
        <fullName evidence="8">TF-B3 domain-containing protein</fullName>
    </recommendedName>
</protein>
<dbReference type="PANTHER" id="PTHR31674">
    <property type="entry name" value="B3 DOMAIN-CONTAINING PROTEIN REM-LIKE 3-RELATED"/>
    <property type="match status" value="1"/>
</dbReference>
<dbReference type="Gene3D" id="2.40.330.10">
    <property type="entry name" value="DNA-binding pseudobarrel domain"/>
    <property type="match status" value="2"/>
</dbReference>
<dbReference type="EMBL" id="JBJUIK010000016">
    <property type="protein sequence ID" value="KAL3500464.1"/>
    <property type="molecule type" value="Genomic_DNA"/>
</dbReference>
<evidence type="ECO:0000256" key="2">
    <source>
        <dbReference type="ARBA" id="ARBA00022737"/>
    </source>
</evidence>
<evidence type="ECO:0000256" key="5">
    <source>
        <dbReference type="ARBA" id="ARBA00023163"/>
    </source>
</evidence>
<dbReference type="GO" id="GO:0003677">
    <property type="term" value="F:DNA binding"/>
    <property type="evidence" value="ECO:0007669"/>
    <property type="project" value="UniProtKB-KW"/>
</dbReference>
<comment type="subcellular location">
    <subcellularLocation>
        <location evidence="1">Nucleus</location>
    </subcellularLocation>
</comment>
<evidence type="ECO:0000313" key="10">
    <source>
        <dbReference type="Proteomes" id="UP001630127"/>
    </source>
</evidence>
<evidence type="ECO:0000256" key="3">
    <source>
        <dbReference type="ARBA" id="ARBA00023015"/>
    </source>
</evidence>
<evidence type="ECO:0000256" key="4">
    <source>
        <dbReference type="ARBA" id="ARBA00023125"/>
    </source>
</evidence>
<feature type="compositionally biased region" description="Basic and acidic residues" evidence="7">
    <location>
        <begin position="68"/>
        <end position="100"/>
    </location>
</feature>
<accession>A0ABD2Y3X1</accession>
<dbReference type="SMART" id="SM01019">
    <property type="entry name" value="B3"/>
    <property type="match status" value="2"/>
</dbReference>
<dbReference type="InterPro" id="IPR039218">
    <property type="entry name" value="REM_fam"/>
</dbReference>
<comment type="caution">
    <text evidence="9">The sequence shown here is derived from an EMBL/GenBank/DDBJ whole genome shotgun (WGS) entry which is preliminary data.</text>
</comment>
<keyword evidence="5" id="KW-0804">Transcription</keyword>
<dbReference type="Proteomes" id="UP001630127">
    <property type="component" value="Unassembled WGS sequence"/>
</dbReference>
<proteinExistence type="predicted"/>
<keyword evidence="4" id="KW-0238">DNA-binding</keyword>
<dbReference type="SUPFAM" id="SSF101936">
    <property type="entry name" value="DNA-binding pseudobarrel domain"/>
    <property type="match status" value="2"/>
</dbReference>
<reference evidence="9 10" key="1">
    <citation type="submission" date="2024-11" db="EMBL/GenBank/DDBJ databases">
        <title>A near-complete genome assembly of Cinchona calisaya.</title>
        <authorList>
            <person name="Lian D.C."/>
            <person name="Zhao X.W."/>
            <person name="Wei L."/>
        </authorList>
    </citation>
    <scope>NUCLEOTIDE SEQUENCE [LARGE SCALE GENOMIC DNA]</scope>
    <source>
        <tissue evidence="9">Nenye</tissue>
    </source>
</reference>
<keyword evidence="3" id="KW-0805">Transcription regulation</keyword>
<dbReference type="Pfam" id="PF02362">
    <property type="entry name" value="B3"/>
    <property type="match status" value="2"/>
</dbReference>
<dbReference type="InterPro" id="IPR015300">
    <property type="entry name" value="DNA-bd_pseudobarrel_sf"/>
</dbReference>
<dbReference type="AlphaFoldDB" id="A0ABD2Y3X1"/>
<sequence length="234" mass="27069">MPAYTVLRRGDRKWMVRISGQCLQEGWRRFALENKLEVGDFIVFKHEGNMVFEVMVFGPSHCERQHHTLDHDDVRNAERKQKETSSEKFESSGLRRDSTRTRLGPLGTKTVISIDNEGKVPSPKSRKVSSNDDEESDNNPYFLSWIKPYCVNWSTLNIPMGFAKANNLCNRRCNLVLRDPQQRSWQVELGPKFSHVCITRGWNAFFTANGLKIGDSFKFELVENGETPIVNFYF</sequence>
<dbReference type="PANTHER" id="PTHR31674:SF62">
    <property type="entry name" value="B3 DOMAIN-CONTAINING PROTEIN REM14-RELATED"/>
    <property type="match status" value="1"/>
</dbReference>
<name>A0ABD2Y3X1_9GENT</name>
<dbReference type="PROSITE" id="PS50863">
    <property type="entry name" value="B3"/>
    <property type="match status" value="2"/>
</dbReference>
<feature type="region of interest" description="Disordered" evidence="7">
    <location>
        <begin position="68"/>
        <end position="137"/>
    </location>
</feature>
<evidence type="ECO:0000256" key="6">
    <source>
        <dbReference type="ARBA" id="ARBA00023242"/>
    </source>
</evidence>
<evidence type="ECO:0000256" key="7">
    <source>
        <dbReference type="SAM" id="MobiDB-lite"/>
    </source>
</evidence>
<keyword evidence="6" id="KW-0539">Nucleus</keyword>
<evidence type="ECO:0000313" key="9">
    <source>
        <dbReference type="EMBL" id="KAL3500464.1"/>
    </source>
</evidence>
<keyword evidence="2" id="KW-0677">Repeat</keyword>
<organism evidence="9 10">
    <name type="scientific">Cinchona calisaya</name>
    <dbReference type="NCBI Taxonomy" id="153742"/>
    <lineage>
        <taxon>Eukaryota</taxon>
        <taxon>Viridiplantae</taxon>
        <taxon>Streptophyta</taxon>
        <taxon>Embryophyta</taxon>
        <taxon>Tracheophyta</taxon>
        <taxon>Spermatophyta</taxon>
        <taxon>Magnoliopsida</taxon>
        <taxon>eudicotyledons</taxon>
        <taxon>Gunneridae</taxon>
        <taxon>Pentapetalae</taxon>
        <taxon>asterids</taxon>
        <taxon>lamiids</taxon>
        <taxon>Gentianales</taxon>
        <taxon>Rubiaceae</taxon>
        <taxon>Cinchonoideae</taxon>
        <taxon>Cinchoneae</taxon>
        <taxon>Cinchona</taxon>
    </lineage>
</organism>
<dbReference type="InterPro" id="IPR003340">
    <property type="entry name" value="B3_DNA-bd"/>
</dbReference>
<feature type="domain" description="TF-B3" evidence="8">
    <location>
        <begin position="1"/>
        <end position="60"/>
    </location>
</feature>
<feature type="domain" description="TF-B3" evidence="8">
    <location>
        <begin position="141"/>
        <end position="234"/>
    </location>
</feature>
<keyword evidence="10" id="KW-1185">Reference proteome</keyword>